<keyword evidence="3" id="KW-1185">Reference proteome</keyword>
<dbReference type="PIRSF" id="PIRSF029171">
    <property type="entry name" value="Esterase_LipA"/>
    <property type="match status" value="1"/>
</dbReference>
<organism evidence="2 3">
    <name type="scientific">Parafrankia irregularis</name>
    <dbReference type="NCBI Taxonomy" id="795642"/>
    <lineage>
        <taxon>Bacteria</taxon>
        <taxon>Bacillati</taxon>
        <taxon>Actinomycetota</taxon>
        <taxon>Actinomycetes</taxon>
        <taxon>Frankiales</taxon>
        <taxon>Frankiaceae</taxon>
        <taxon>Parafrankia</taxon>
    </lineage>
</organism>
<sequence length="423" mass="43695">MNRSVGSGRRARPRAMRRKAGVLPLALAVTVAAVLTAFPAGPAHADTAPAPGSVVPDEDPFYDAPADIASYQPGEVVATRPVTPKGLTGVNAWQISFRTNDAHDSPELAVATLLEPRTPWRGTGPRPVVSVQVAEDSTGTQCAPSYGLASGNGVGAIIATGSAQPILDRGWAAVLPDFEGAASAFMDGLLAGHVVLDSIRATRNAGLGGVGTTNPWAIEGYSGGAQATGWAAQLQRSYAPDVQLVGAAIGGIPADPAAVSRYIDGGLVAGFVFAATAGFDSQYPEAGISAILNAAGRKAMANARGICITDLLVRFAFRKLADHTTVRDPLAVPSVARVLAANTLGAAPPTMPIYDYHANTDEIVPVAQDNTLVSRWCAAGATVHTVRDLIGEHALEAIVRQNDKLAFLSDRFSGRAPTNTCPR</sequence>
<reference evidence="3" key="1">
    <citation type="submission" date="2015-11" db="EMBL/GenBank/DDBJ databases">
        <authorList>
            <person name="Varghese N."/>
        </authorList>
    </citation>
    <scope>NUCLEOTIDE SEQUENCE [LARGE SCALE GENOMIC DNA]</scope>
    <source>
        <strain evidence="3">DSM 45899</strain>
    </source>
</reference>
<feature type="chain" id="PRO_5006626351" evidence="1">
    <location>
        <begin position="46"/>
        <end position="423"/>
    </location>
</feature>
<name>A0A0S4QN71_9ACTN</name>
<dbReference type="InterPro" id="IPR005152">
    <property type="entry name" value="Lipase_secreted"/>
</dbReference>
<dbReference type="Pfam" id="PF03583">
    <property type="entry name" value="LIP"/>
    <property type="match status" value="1"/>
</dbReference>
<dbReference type="GO" id="GO:0016042">
    <property type="term" value="P:lipid catabolic process"/>
    <property type="evidence" value="ECO:0007669"/>
    <property type="project" value="InterPro"/>
</dbReference>
<accession>A0A0S4QN71</accession>
<proteinExistence type="predicted"/>
<dbReference type="GO" id="GO:0004806">
    <property type="term" value="F:triacylglycerol lipase activity"/>
    <property type="evidence" value="ECO:0007669"/>
    <property type="project" value="InterPro"/>
</dbReference>
<evidence type="ECO:0000313" key="3">
    <source>
        <dbReference type="Proteomes" id="UP000198802"/>
    </source>
</evidence>
<dbReference type="SUPFAM" id="SSF53474">
    <property type="entry name" value="alpha/beta-Hydrolases"/>
    <property type="match status" value="1"/>
</dbReference>
<evidence type="ECO:0000256" key="1">
    <source>
        <dbReference type="SAM" id="SignalP"/>
    </source>
</evidence>
<dbReference type="InterPro" id="IPR029058">
    <property type="entry name" value="AB_hydrolase_fold"/>
</dbReference>
<dbReference type="EMBL" id="FAOZ01000010">
    <property type="protein sequence ID" value="CUU57125.1"/>
    <property type="molecule type" value="Genomic_DNA"/>
</dbReference>
<dbReference type="PANTHER" id="PTHR34853:SF1">
    <property type="entry name" value="LIPASE 5"/>
    <property type="match status" value="1"/>
</dbReference>
<dbReference type="Gene3D" id="1.10.260.130">
    <property type="match status" value="1"/>
</dbReference>
<dbReference type="Gene3D" id="3.40.50.1820">
    <property type="entry name" value="alpha/beta hydrolase"/>
    <property type="match status" value="1"/>
</dbReference>
<protein>
    <submittedName>
        <fullName evidence="2">Secretory lipase</fullName>
    </submittedName>
</protein>
<dbReference type="PANTHER" id="PTHR34853">
    <property type="match status" value="1"/>
</dbReference>
<evidence type="ECO:0000313" key="2">
    <source>
        <dbReference type="EMBL" id="CUU57125.1"/>
    </source>
</evidence>
<keyword evidence="1" id="KW-0732">Signal</keyword>
<dbReference type="Proteomes" id="UP000198802">
    <property type="component" value="Unassembled WGS sequence"/>
</dbReference>
<dbReference type="AlphaFoldDB" id="A0A0S4QN71"/>
<gene>
    <name evidence="2" type="ORF">Ga0074812_110140</name>
</gene>
<feature type="signal peptide" evidence="1">
    <location>
        <begin position="1"/>
        <end position="45"/>
    </location>
</feature>